<dbReference type="GO" id="GO:0006352">
    <property type="term" value="P:DNA-templated transcription initiation"/>
    <property type="evidence" value="ECO:0007669"/>
    <property type="project" value="InterPro"/>
</dbReference>
<evidence type="ECO:0000256" key="2">
    <source>
        <dbReference type="ARBA" id="ARBA00023015"/>
    </source>
</evidence>
<dbReference type="eggNOG" id="COG1595">
    <property type="taxonomic scope" value="Bacteria"/>
</dbReference>
<dbReference type="SUPFAM" id="SSF88659">
    <property type="entry name" value="Sigma3 and sigma4 domains of RNA polymerase sigma factors"/>
    <property type="match status" value="1"/>
</dbReference>
<evidence type="ECO:0000259" key="6">
    <source>
        <dbReference type="Pfam" id="PF08281"/>
    </source>
</evidence>
<dbReference type="PANTHER" id="PTHR43133">
    <property type="entry name" value="RNA POLYMERASE ECF-TYPE SIGMA FACTO"/>
    <property type="match status" value="1"/>
</dbReference>
<dbReference type="Pfam" id="PF04542">
    <property type="entry name" value="Sigma70_r2"/>
    <property type="match status" value="1"/>
</dbReference>
<dbReference type="PANTHER" id="PTHR43133:SF46">
    <property type="entry name" value="RNA POLYMERASE SIGMA-70 FACTOR ECF SUBFAMILY"/>
    <property type="match status" value="1"/>
</dbReference>
<dbReference type="KEGG" id="nso:NIASO_03840"/>
<dbReference type="AlphaFoldDB" id="W0EUU7"/>
<accession>W0EUU7</accession>
<protein>
    <submittedName>
        <fullName evidence="7">RNA polymerase</fullName>
    </submittedName>
</protein>
<dbReference type="InterPro" id="IPR013324">
    <property type="entry name" value="RNA_pol_sigma_r3/r4-like"/>
</dbReference>
<dbReference type="InterPro" id="IPR013325">
    <property type="entry name" value="RNA_pol_sigma_r2"/>
</dbReference>
<dbReference type="Gene3D" id="1.10.1740.10">
    <property type="match status" value="1"/>
</dbReference>
<keyword evidence="2" id="KW-0805">Transcription regulation</keyword>
<sequence length="202" mass="23330">MVSTYSYNEPELLRRIAQGDERAFARVVDKYTPVVYPHLLSYLKNTEKAEEIAQDVFLRVWKNRQKLDQIENFPGYVYIITRNRAKSALKELLSDPRQTPIDPLQDLFAHPQSVSVEVKELSNVLGKAIEALPCRRKEVFMLSRMGHFTYEEIADQLGISRSAVRQHMVQALVFLRSYLKEALGIIVSHAGWIILLCDLLLR</sequence>
<proteinExistence type="inferred from homology"/>
<feature type="domain" description="RNA polymerase sigma factor 70 region 4 type 2" evidence="6">
    <location>
        <begin position="125"/>
        <end position="174"/>
    </location>
</feature>
<keyword evidence="3" id="KW-0731">Sigma factor</keyword>
<dbReference type="CDD" id="cd06171">
    <property type="entry name" value="Sigma70_r4"/>
    <property type="match status" value="1"/>
</dbReference>
<evidence type="ECO:0000256" key="1">
    <source>
        <dbReference type="ARBA" id="ARBA00010641"/>
    </source>
</evidence>
<dbReference type="InterPro" id="IPR013249">
    <property type="entry name" value="RNA_pol_sigma70_r4_t2"/>
</dbReference>
<dbReference type="STRING" id="929713.NIASO_03840"/>
<dbReference type="InterPro" id="IPR036388">
    <property type="entry name" value="WH-like_DNA-bd_sf"/>
</dbReference>
<keyword evidence="8" id="KW-1185">Reference proteome</keyword>
<dbReference type="EMBL" id="CP007035">
    <property type="protein sequence ID" value="AHF14552.1"/>
    <property type="molecule type" value="Genomic_DNA"/>
</dbReference>
<keyword evidence="4" id="KW-0804">Transcription</keyword>
<evidence type="ECO:0000313" key="8">
    <source>
        <dbReference type="Proteomes" id="UP000003586"/>
    </source>
</evidence>
<dbReference type="InterPro" id="IPR014284">
    <property type="entry name" value="RNA_pol_sigma-70_dom"/>
</dbReference>
<dbReference type="InterPro" id="IPR007627">
    <property type="entry name" value="RNA_pol_sigma70_r2"/>
</dbReference>
<dbReference type="GO" id="GO:0016987">
    <property type="term" value="F:sigma factor activity"/>
    <property type="evidence" value="ECO:0007669"/>
    <property type="project" value="UniProtKB-KW"/>
</dbReference>
<dbReference type="InterPro" id="IPR039425">
    <property type="entry name" value="RNA_pol_sigma-70-like"/>
</dbReference>
<evidence type="ECO:0000259" key="5">
    <source>
        <dbReference type="Pfam" id="PF04542"/>
    </source>
</evidence>
<reference evidence="7 8" key="1">
    <citation type="submission" date="2013-12" db="EMBL/GenBank/DDBJ databases">
        <authorList>
            <consortium name="DOE Joint Genome Institute"/>
            <person name="Eisen J."/>
            <person name="Huntemann M."/>
            <person name="Han J."/>
            <person name="Chen A."/>
            <person name="Kyrpides N."/>
            <person name="Mavromatis K."/>
            <person name="Markowitz V."/>
            <person name="Palaniappan K."/>
            <person name="Ivanova N."/>
            <person name="Schaumberg A."/>
            <person name="Pati A."/>
            <person name="Liolios K."/>
            <person name="Nordberg H.P."/>
            <person name="Cantor M.N."/>
            <person name="Hua S.X."/>
            <person name="Woyke T."/>
        </authorList>
    </citation>
    <scope>NUCLEOTIDE SEQUENCE [LARGE SCALE GENOMIC DNA]</scope>
    <source>
        <strain evidence="8">DSM 19437</strain>
    </source>
</reference>
<gene>
    <name evidence="7" type="ORF">NIASO_03840</name>
</gene>
<name>W0EUU7_9BACT</name>
<dbReference type="HOGENOM" id="CLU_047691_4_1_10"/>
<dbReference type="GO" id="GO:0003677">
    <property type="term" value="F:DNA binding"/>
    <property type="evidence" value="ECO:0007669"/>
    <property type="project" value="InterPro"/>
</dbReference>
<evidence type="ECO:0000313" key="7">
    <source>
        <dbReference type="EMBL" id="AHF14552.1"/>
    </source>
</evidence>
<dbReference type="NCBIfam" id="TIGR02937">
    <property type="entry name" value="sigma70-ECF"/>
    <property type="match status" value="1"/>
</dbReference>
<dbReference type="SUPFAM" id="SSF88946">
    <property type="entry name" value="Sigma2 domain of RNA polymerase sigma factors"/>
    <property type="match status" value="1"/>
</dbReference>
<dbReference type="Pfam" id="PF08281">
    <property type="entry name" value="Sigma70_r4_2"/>
    <property type="match status" value="1"/>
</dbReference>
<feature type="domain" description="RNA polymerase sigma-70 region 2" evidence="5">
    <location>
        <begin position="28"/>
        <end position="90"/>
    </location>
</feature>
<dbReference type="Proteomes" id="UP000003586">
    <property type="component" value="Chromosome"/>
</dbReference>
<organism evidence="7 8">
    <name type="scientific">Niabella soli DSM 19437</name>
    <dbReference type="NCBI Taxonomy" id="929713"/>
    <lineage>
        <taxon>Bacteria</taxon>
        <taxon>Pseudomonadati</taxon>
        <taxon>Bacteroidota</taxon>
        <taxon>Chitinophagia</taxon>
        <taxon>Chitinophagales</taxon>
        <taxon>Chitinophagaceae</taxon>
        <taxon>Niabella</taxon>
    </lineage>
</organism>
<comment type="similarity">
    <text evidence="1">Belongs to the sigma-70 factor family. ECF subfamily.</text>
</comment>
<evidence type="ECO:0000256" key="3">
    <source>
        <dbReference type="ARBA" id="ARBA00023082"/>
    </source>
</evidence>
<dbReference type="Gene3D" id="1.10.10.10">
    <property type="entry name" value="Winged helix-like DNA-binding domain superfamily/Winged helix DNA-binding domain"/>
    <property type="match status" value="1"/>
</dbReference>
<evidence type="ECO:0000256" key="4">
    <source>
        <dbReference type="ARBA" id="ARBA00023163"/>
    </source>
</evidence>